<dbReference type="GO" id="GO:0006817">
    <property type="term" value="P:phosphate ion transport"/>
    <property type="evidence" value="ECO:0007669"/>
    <property type="project" value="UniProtKB-KW"/>
</dbReference>
<evidence type="ECO:0000256" key="9">
    <source>
        <dbReference type="RuleBase" id="RU363054"/>
    </source>
</evidence>
<organism evidence="13 14">
    <name type="scientific">Paenibacillus chitinolyticus</name>
    <dbReference type="NCBI Taxonomy" id="79263"/>
    <lineage>
        <taxon>Bacteria</taxon>
        <taxon>Bacillati</taxon>
        <taxon>Bacillota</taxon>
        <taxon>Bacilli</taxon>
        <taxon>Bacillales</taxon>
        <taxon>Paenibacillaceae</taxon>
        <taxon>Paenibacillus</taxon>
    </lineage>
</organism>
<dbReference type="PANTHER" id="PTHR30425:SF2">
    <property type="entry name" value="ABC TRANSPORTER PERMEASE PROTEIN YQGH-RELATED"/>
    <property type="match status" value="1"/>
</dbReference>
<evidence type="ECO:0000256" key="6">
    <source>
        <dbReference type="ARBA" id="ARBA00022989"/>
    </source>
</evidence>
<evidence type="ECO:0000256" key="5">
    <source>
        <dbReference type="ARBA" id="ARBA00022692"/>
    </source>
</evidence>
<dbReference type="Proteomes" id="UP000288943">
    <property type="component" value="Chromosome"/>
</dbReference>
<evidence type="ECO:0000256" key="2">
    <source>
        <dbReference type="ARBA" id="ARBA00007069"/>
    </source>
</evidence>
<reference evidence="12 15" key="2">
    <citation type="submission" date="2022-05" db="EMBL/GenBank/DDBJ databases">
        <title>Genome Sequencing of Bee-Associated Microbes.</title>
        <authorList>
            <person name="Dunlap C."/>
        </authorList>
    </citation>
    <scope>NUCLEOTIDE SEQUENCE [LARGE SCALE GENOMIC DNA]</scope>
    <source>
        <strain evidence="12 15">NRRL B-23120</strain>
    </source>
</reference>
<feature type="region of interest" description="Disordered" evidence="10">
    <location>
        <begin position="1"/>
        <end position="27"/>
    </location>
</feature>
<dbReference type="PANTHER" id="PTHR30425">
    <property type="entry name" value="PHOSPHATE TRANSPORT SYSTEM PERMEASE PROTEIN PST"/>
    <property type="match status" value="1"/>
</dbReference>
<dbReference type="EMBL" id="JAMDMJ010000004">
    <property type="protein sequence ID" value="MCY9595008.1"/>
    <property type="molecule type" value="Genomic_DNA"/>
</dbReference>
<evidence type="ECO:0000256" key="10">
    <source>
        <dbReference type="SAM" id="MobiDB-lite"/>
    </source>
</evidence>
<dbReference type="GO" id="GO:0005315">
    <property type="term" value="F:phosphate transmembrane transporter activity"/>
    <property type="evidence" value="ECO:0007669"/>
    <property type="project" value="InterPro"/>
</dbReference>
<keyword evidence="7 8" id="KW-0472">Membrane</keyword>
<evidence type="ECO:0000313" key="12">
    <source>
        <dbReference type="EMBL" id="MCY9595008.1"/>
    </source>
</evidence>
<sequence>MNTYAQQTTKTKEQSRQNRQSQKGPTRWMKLQKRQDSVMKLLFVGSASLVSIVIFSIILFVGVQGMRTFSGVSPIEFFFSTDWTPSADKFGAFPFLFSTFLLTMLAIVLAVPLAVAGAVFMAKIAPKWVREIMRPATDLFVGIPSVVYGLIGLTVIVPFIGKVVNGTGYGILPAGIILAIMILPTILSISEDAIRALPPRLEEASLALGATRWQTIWRVLLPAARPGILTGVVLGIGRAIGETMAVFMVIGNSPQMPKSLIDSTTVLTTAIVKDMGNTNYGSTWNNALYLMAFVLLITSLLLILIIRVVSRRSEVK</sequence>
<dbReference type="SUPFAM" id="SSF161098">
    <property type="entry name" value="MetI-like"/>
    <property type="match status" value="1"/>
</dbReference>
<dbReference type="EMBL" id="CP026520">
    <property type="protein sequence ID" value="QAV17879.1"/>
    <property type="molecule type" value="Genomic_DNA"/>
</dbReference>
<evidence type="ECO:0000256" key="3">
    <source>
        <dbReference type="ARBA" id="ARBA00022448"/>
    </source>
</evidence>
<keyword evidence="9" id="KW-0592">Phosphate transport</keyword>
<keyword evidence="5 8" id="KW-0812">Transmembrane</keyword>
<feature type="transmembrane region" description="Helical" evidence="8">
    <location>
        <begin position="41"/>
        <end position="63"/>
    </location>
</feature>
<feature type="domain" description="ABC transmembrane type-1" evidence="11">
    <location>
        <begin position="96"/>
        <end position="306"/>
    </location>
</feature>
<reference evidence="13 14" key="1">
    <citation type="submission" date="2018-01" db="EMBL/GenBank/DDBJ databases">
        <title>The whole genome sequencing and assembly of Paenibacillus chitinolyticus KCCM 41400 strain.</title>
        <authorList>
            <person name="Kim J.-Y."/>
            <person name="Park M.-K."/>
            <person name="Lee Y.-J."/>
            <person name="Yi H."/>
            <person name="Bahn Y.-S."/>
            <person name="Kim J.F."/>
            <person name="Lee D.-W."/>
        </authorList>
    </citation>
    <scope>NUCLEOTIDE SEQUENCE [LARGE SCALE GENOMIC DNA]</scope>
    <source>
        <strain evidence="13 14">KCCM 41400</strain>
    </source>
</reference>
<dbReference type="KEGG" id="pchi:PC41400_09445"/>
<keyword evidence="15" id="KW-1185">Reference proteome</keyword>
<gene>
    <name evidence="13" type="primary">pstC</name>
    <name evidence="12" type="ORF">M5X16_04355</name>
    <name evidence="13" type="ORF">PC41400_09445</name>
</gene>
<keyword evidence="4 9" id="KW-1003">Cell membrane</keyword>
<comment type="function">
    <text evidence="9">Part of the binding-protein-dependent transport system for phosphate; probably responsible for the translocation of the substrate across the membrane.</text>
</comment>
<dbReference type="InterPro" id="IPR011864">
    <property type="entry name" value="Phosphate_PstC"/>
</dbReference>
<evidence type="ECO:0000256" key="4">
    <source>
        <dbReference type="ARBA" id="ARBA00022475"/>
    </source>
</evidence>
<evidence type="ECO:0000313" key="15">
    <source>
        <dbReference type="Proteomes" id="UP001527202"/>
    </source>
</evidence>
<dbReference type="InterPro" id="IPR000515">
    <property type="entry name" value="MetI-like"/>
</dbReference>
<evidence type="ECO:0000313" key="14">
    <source>
        <dbReference type="Proteomes" id="UP000288943"/>
    </source>
</evidence>
<comment type="subcellular location">
    <subcellularLocation>
        <location evidence="1 8">Cell membrane</location>
        <topology evidence="1 8">Multi-pass membrane protein</topology>
    </subcellularLocation>
</comment>
<proteinExistence type="inferred from homology"/>
<dbReference type="NCBIfam" id="TIGR02138">
    <property type="entry name" value="phosphate_pstC"/>
    <property type="match status" value="1"/>
</dbReference>
<evidence type="ECO:0000256" key="1">
    <source>
        <dbReference type="ARBA" id="ARBA00004651"/>
    </source>
</evidence>
<comment type="similarity">
    <text evidence="2 9">Belongs to the binding-protein-dependent transport system permease family. CysTW subfamily.</text>
</comment>
<dbReference type="GO" id="GO:0005886">
    <property type="term" value="C:plasma membrane"/>
    <property type="evidence" value="ECO:0007669"/>
    <property type="project" value="UniProtKB-SubCell"/>
</dbReference>
<dbReference type="AlphaFoldDB" id="A0A410WU03"/>
<feature type="transmembrane region" description="Helical" evidence="8">
    <location>
        <begin position="228"/>
        <end position="250"/>
    </location>
</feature>
<protein>
    <recommendedName>
        <fullName evidence="9">Phosphate transport system permease protein</fullName>
    </recommendedName>
</protein>
<feature type="transmembrane region" description="Helical" evidence="8">
    <location>
        <begin position="167"/>
        <end position="190"/>
    </location>
</feature>
<keyword evidence="3 8" id="KW-0813">Transport</keyword>
<keyword evidence="6 8" id="KW-1133">Transmembrane helix</keyword>
<evidence type="ECO:0000259" key="11">
    <source>
        <dbReference type="PROSITE" id="PS50928"/>
    </source>
</evidence>
<dbReference type="Proteomes" id="UP001527202">
    <property type="component" value="Unassembled WGS sequence"/>
</dbReference>
<dbReference type="InterPro" id="IPR051124">
    <property type="entry name" value="Phosphate_Transport_Permease"/>
</dbReference>
<evidence type="ECO:0000256" key="7">
    <source>
        <dbReference type="ARBA" id="ARBA00023136"/>
    </source>
</evidence>
<dbReference type="Gene3D" id="1.10.3720.10">
    <property type="entry name" value="MetI-like"/>
    <property type="match status" value="1"/>
</dbReference>
<dbReference type="InterPro" id="IPR035906">
    <property type="entry name" value="MetI-like_sf"/>
</dbReference>
<evidence type="ECO:0000313" key="13">
    <source>
        <dbReference type="EMBL" id="QAV17879.1"/>
    </source>
</evidence>
<evidence type="ECO:0000256" key="8">
    <source>
        <dbReference type="RuleBase" id="RU363032"/>
    </source>
</evidence>
<dbReference type="OrthoDB" id="9785113at2"/>
<feature type="transmembrane region" description="Helical" evidence="8">
    <location>
        <begin position="139"/>
        <end position="161"/>
    </location>
</feature>
<feature type="transmembrane region" description="Helical" evidence="8">
    <location>
        <begin position="287"/>
        <end position="309"/>
    </location>
</feature>
<dbReference type="PROSITE" id="PS50928">
    <property type="entry name" value="ABC_TM1"/>
    <property type="match status" value="1"/>
</dbReference>
<dbReference type="CDD" id="cd06261">
    <property type="entry name" value="TM_PBP2"/>
    <property type="match status" value="1"/>
</dbReference>
<accession>A0A410WU03</accession>
<dbReference type="Pfam" id="PF00528">
    <property type="entry name" value="BPD_transp_1"/>
    <property type="match status" value="1"/>
</dbReference>
<feature type="transmembrane region" description="Helical" evidence="8">
    <location>
        <begin position="95"/>
        <end position="119"/>
    </location>
</feature>
<name>A0A410WU03_9BACL</name>